<dbReference type="Proteomes" id="UP000007819">
    <property type="component" value="Chromosome A1"/>
</dbReference>
<accession>A0A8R2NNZ9</accession>
<dbReference type="AlphaFoldDB" id="A0A8R2NNZ9"/>
<keyword evidence="4" id="KW-1185">Reference proteome</keyword>
<dbReference type="OrthoDB" id="6626081at2759"/>
<reference evidence="4" key="1">
    <citation type="submission" date="2010-06" db="EMBL/GenBank/DDBJ databases">
        <authorList>
            <person name="Jiang H."/>
            <person name="Abraham K."/>
            <person name="Ali S."/>
            <person name="Alsbrooks S.L."/>
            <person name="Anim B.N."/>
            <person name="Anosike U.S."/>
            <person name="Attaway T."/>
            <person name="Bandaranaike D.P."/>
            <person name="Battles P.K."/>
            <person name="Bell S.N."/>
            <person name="Bell A.V."/>
            <person name="Beltran B."/>
            <person name="Bickham C."/>
            <person name="Bustamante Y."/>
            <person name="Caleb T."/>
            <person name="Canada A."/>
            <person name="Cardenas V."/>
            <person name="Carter K."/>
            <person name="Chacko J."/>
            <person name="Chandrabose M.N."/>
            <person name="Chavez D."/>
            <person name="Chavez A."/>
            <person name="Chen L."/>
            <person name="Chu H.-S."/>
            <person name="Claassen K.J."/>
            <person name="Cockrell R."/>
            <person name="Collins M."/>
            <person name="Cooper J.A."/>
            <person name="Cree A."/>
            <person name="Curry S.M."/>
            <person name="Da Y."/>
            <person name="Dao M.D."/>
            <person name="Das B."/>
            <person name="Davila M.-L."/>
            <person name="Davy-Carroll L."/>
            <person name="Denson S."/>
            <person name="Dinh H."/>
            <person name="Ebong V.E."/>
            <person name="Edwards J.R."/>
            <person name="Egan A."/>
            <person name="El-Daye J."/>
            <person name="Escobedo L."/>
            <person name="Fernandez S."/>
            <person name="Fernando P.R."/>
            <person name="Flagg N."/>
            <person name="Forbes L.D."/>
            <person name="Fowler R.G."/>
            <person name="Fu Q."/>
            <person name="Gabisi R.A."/>
            <person name="Ganer J."/>
            <person name="Garbino Pronczuk A."/>
            <person name="Garcia R.M."/>
            <person name="Garner T."/>
            <person name="Garrett T.E."/>
            <person name="Gonzalez D.A."/>
            <person name="Hamid H."/>
            <person name="Hawkins E.S."/>
            <person name="Hirani K."/>
            <person name="Hogues M.E."/>
            <person name="Hollins B."/>
            <person name="Hsiao C.-H."/>
            <person name="Jabil R."/>
            <person name="James M.L."/>
            <person name="Jhangiani S.N."/>
            <person name="Johnson B."/>
            <person name="Johnson Q."/>
            <person name="Joshi V."/>
            <person name="Kalu J.B."/>
            <person name="Kam C."/>
            <person name="Kashfia A."/>
            <person name="Keebler J."/>
            <person name="Kisamo H."/>
            <person name="Kovar C.L."/>
            <person name="Lago L.A."/>
            <person name="Lai C.-Y."/>
            <person name="Laidlaw J."/>
            <person name="Lara F."/>
            <person name="Le T.-K."/>
            <person name="Lee S.L."/>
            <person name="Legall F.H."/>
            <person name="Lemon S.J."/>
            <person name="Lewis L.R."/>
            <person name="Li B."/>
            <person name="Liu Y."/>
            <person name="Liu Y.-S."/>
            <person name="Lopez J."/>
            <person name="Lozado R.J."/>
            <person name="Lu J."/>
            <person name="Madu R.C."/>
            <person name="Maheshwari M."/>
            <person name="Maheshwari R."/>
            <person name="Malloy K."/>
            <person name="Martinez E."/>
            <person name="Mathew T."/>
            <person name="Mercado I.C."/>
            <person name="Mercado C."/>
            <person name="Meyer B."/>
            <person name="Montgomery K."/>
            <person name="Morgan M.B."/>
            <person name="Munidasa M."/>
            <person name="Nazareth L.V."/>
            <person name="Nelson J."/>
            <person name="Ng B.M."/>
            <person name="Nguyen N.B."/>
            <person name="Nguyen P.Q."/>
            <person name="Nguyen T."/>
            <person name="Obregon M."/>
            <person name="Okwuonu G.O."/>
            <person name="Onwere C.G."/>
            <person name="Orozco G."/>
            <person name="Parra A."/>
            <person name="Patel S."/>
            <person name="Patil S."/>
            <person name="Perez A."/>
            <person name="Perez Y."/>
            <person name="Pham C."/>
            <person name="Primus E.L."/>
            <person name="Pu L.-L."/>
            <person name="Puazo M."/>
            <person name="Qin X."/>
            <person name="Quiroz J.B."/>
            <person name="Reese J."/>
            <person name="Richards S."/>
            <person name="Rives C.M."/>
            <person name="Robberts R."/>
            <person name="Ruiz S.J."/>
            <person name="Ruiz M.J."/>
            <person name="Santibanez J."/>
            <person name="Schneider B.W."/>
            <person name="Sisson I."/>
            <person name="Smith M."/>
            <person name="Sodergren E."/>
            <person name="Song X.-Z."/>
            <person name="Song B.B."/>
            <person name="Summersgill H."/>
            <person name="Thelus R."/>
            <person name="Thornton R.D."/>
            <person name="Trejos Z.Y."/>
            <person name="Usmani K."/>
            <person name="Vattathil S."/>
            <person name="Villasana D."/>
            <person name="Walker D.L."/>
            <person name="Wang S."/>
            <person name="Wang K."/>
            <person name="White C.S."/>
            <person name="Williams A.C."/>
            <person name="Williamson J."/>
            <person name="Wilson K."/>
            <person name="Woghiren I.O."/>
            <person name="Woodworth J.R."/>
            <person name="Worley K.C."/>
            <person name="Wright R.A."/>
            <person name="Wu W."/>
            <person name="Young L."/>
            <person name="Zhang L."/>
            <person name="Zhang J."/>
            <person name="Zhu Y."/>
            <person name="Muzny D.M."/>
            <person name="Weinstock G."/>
            <person name="Gibbs R.A."/>
        </authorList>
    </citation>
    <scope>NUCLEOTIDE SEQUENCE [LARGE SCALE GENOMIC DNA]</scope>
    <source>
        <strain evidence="4">LSR1</strain>
    </source>
</reference>
<evidence type="ECO:0000313" key="3">
    <source>
        <dbReference type="EnsemblMetazoa" id="XP_029342123.1"/>
    </source>
</evidence>
<evidence type="ECO:0000256" key="1">
    <source>
        <dbReference type="SAM" id="MobiDB-lite"/>
    </source>
</evidence>
<evidence type="ECO:0000313" key="4">
    <source>
        <dbReference type="Proteomes" id="UP000007819"/>
    </source>
</evidence>
<proteinExistence type="predicted"/>
<protein>
    <recommendedName>
        <fullName evidence="2">TTF-type domain-containing protein</fullName>
    </recommendedName>
</protein>
<dbReference type="Pfam" id="PF14291">
    <property type="entry name" value="DUF4371"/>
    <property type="match status" value="1"/>
</dbReference>
<dbReference type="SUPFAM" id="SSF53098">
    <property type="entry name" value="Ribonuclease H-like"/>
    <property type="match status" value="1"/>
</dbReference>
<evidence type="ECO:0000259" key="2">
    <source>
        <dbReference type="SMART" id="SM00597"/>
    </source>
</evidence>
<organism evidence="3 4">
    <name type="scientific">Acyrthosiphon pisum</name>
    <name type="common">Pea aphid</name>
    <dbReference type="NCBI Taxonomy" id="7029"/>
    <lineage>
        <taxon>Eukaryota</taxon>
        <taxon>Metazoa</taxon>
        <taxon>Ecdysozoa</taxon>
        <taxon>Arthropoda</taxon>
        <taxon>Hexapoda</taxon>
        <taxon>Insecta</taxon>
        <taxon>Pterygota</taxon>
        <taxon>Neoptera</taxon>
        <taxon>Paraneoptera</taxon>
        <taxon>Hemiptera</taxon>
        <taxon>Sternorrhyncha</taxon>
        <taxon>Aphidomorpha</taxon>
        <taxon>Aphidoidea</taxon>
        <taxon>Aphididae</taxon>
        <taxon>Macrosiphini</taxon>
        <taxon>Acyrthosiphon</taxon>
    </lineage>
</organism>
<dbReference type="InterPro" id="IPR006580">
    <property type="entry name" value="Znf_TTF"/>
</dbReference>
<reference evidence="3" key="2">
    <citation type="submission" date="2022-06" db="UniProtKB">
        <authorList>
            <consortium name="EnsemblMetazoa"/>
        </authorList>
    </citation>
    <scope>IDENTIFICATION</scope>
</reference>
<dbReference type="SMART" id="SM00597">
    <property type="entry name" value="ZnF_TTF"/>
    <property type="match status" value="1"/>
</dbReference>
<feature type="domain" description="TTF-type" evidence="2">
    <location>
        <begin position="61"/>
        <end position="152"/>
    </location>
</feature>
<dbReference type="GeneID" id="103310628"/>
<dbReference type="RefSeq" id="XP_029342123.1">
    <property type="nucleotide sequence ID" value="XM_029486263.1"/>
</dbReference>
<dbReference type="KEGG" id="api:103310628"/>
<dbReference type="InterPro" id="IPR025398">
    <property type="entry name" value="DUF4371"/>
</dbReference>
<dbReference type="PANTHER" id="PTHR45749:SF21">
    <property type="entry name" value="DUF4371 DOMAIN-CONTAINING PROTEIN"/>
    <property type="match status" value="1"/>
</dbReference>
<sequence>MSMEDESLDTLHVESPNKSTLSKPIIDTNRDPCQGKENAYYLLSNGFGPYQPKNYDFPKRGGRKFRSEWFISFPWLEYSPSKDPAYCFYCRAFPSNKSDITFISEGFRQWSKACFKSFPKHEQSVPHKESITKIAGYNEAKKSGSIINKVNTQYNQEVAENREYLKCVLETLLFCARQGIAIRGHRENEESQNKGNFQELLNLRSRDNDIIRRYFTEKEKNFRYVSGEYLNEFLGYMANIVIRDIVDNVLIANIFSIIVDETQDLSRHEQVAIILRYVNNDFSPIEAFLGFYKVESTDGLTLSLLIKNVLISNGLQLECLRGQCYDGAASMRGAYKGVQSRIKEENPLALYVHCNAHILNLCLWRGTVKGTRDLVAQCGPLKFTWSSSEGAFMEPSINFCKKARLALTRLSAKDVRLSARNTGV</sequence>
<dbReference type="InterPro" id="IPR012337">
    <property type="entry name" value="RNaseH-like_sf"/>
</dbReference>
<dbReference type="EnsemblMetazoa" id="XM_029486263.1">
    <property type="protein sequence ID" value="XP_029342123.1"/>
    <property type="gene ID" value="LOC103310628"/>
</dbReference>
<name>A0A8R2NNZ9_ACYPI</name>
<dbReference type="PANTHER" id="PTHR45749">
    <property type="match status" value="1"/>
</dbReference>
<feature type="region of interest" description="Disordered" evidence="1">
    <location>
        <begin position="1"/>
        <end position="28"/>
    </location>
</feature>